<evidence type="ECO:0000313" key="3">
    <source>
        <dbReference type="EMBL" id="DAD95696.1"/>
    </source>
</evidence>
<dbReference type="InterPro" id="IPR011105">
    <property type="entry name" value="Cell_wall_hydrolase_SleB"/>
</dbReference>
<reference evidence="3" key="1">
    <citation type="journal article" date="2021" name="Proc. Natl. Acad. Sci. U.S.A.">
        <title>A Catalog of Tens of Thousands of Viruses from Human Metagenomes Reveals Hidden Associations with Chronic Diseases.</title>
        <authorList>
            <person name="Tisza M.J."/>
            <person name="Buck C.B."/>
        </authorList>
    </citation>
    <scope>NUCLEOTIDE SEQUENCE</scope>
    <source>
        <strain evidence="3">CtkOm7</strain>
    </source>
</reference>
<accession>A0A8S5NN84</accession>
<name>A0A8S5NN84_9CAUD</name>
<evidence type="ECO:0000259" key="2">
    <source>
        <dbReference type="Pfam" id="PF07486"/>
    </source>
</evidence>
<dbReference type="GO" id="GO:0016787">
    <property type="term" value="F:hydrolase activity"/>
    <property type="evidence" value="ECO:0007669"/>
    <property type="project" value="InterPro"/>
</dbReference>
<protein>
    <submittedName>
        <fullName evidence="3">Lytic transglycosylase</fullName>
    </submittedName>
</protein>
<evidence type="ECO:0000256" key="1">
    <source>
        <dbReference type="SAM" id="MobiDB-lite"/>
    </source>
</evidence>
<feature type="domain" description="Cell wall hydrolase SleB" evidence="2">
    <location>
        <begin position="114"/>
        <end position="209"/>
    </location>
</feature>
<feature type="region of interest" description="Disordered" evidence="1">
    <location>
        <begin position="67"/>
        <end position="88"/>
    </location>
</feature>
<dbReference type="InterPro" id="IPR042047">
    <property type="entry name" value="SleB_dom1"/>
</dbReference>
<organism evidence="3">
    <name type="scientific">Myoviridae sp. ctkOm7</name>
    <dbReference type="NCBI Taxonomy" id="2826690"/>
    <lineage>
        <taxon>Viruses</taxon>
        <taxon>Duplodnaviria</taxon>
        <taxon>Heunggongvirae</taxon>
        <taxon>Uroviricota</taxon>
        <taxon>Caudoviricetes</taxon>
    </lineage>
</organism>
<sequence length="213" mass="24637">MTRKERRKRRRQRRRRMQAGILLSLVLVLGLIIALRAGKERETLEQEIPLAAERQTLAYIAPAPALPETAAEETPEEPEEPPVEPEPENRYAELHFSDEDVYILACLVYHEARGESFEGQVAVVEVVLNRMLSDYFPDTVEEVVFQKYGDVWQFSPAPYLYSAEPDKEQYLAVHTAIEEREHILSEDTVYFSTAPYNESVDMIIGNHYFCKIF</sequence>
<proteinExistence type="predicted"/>
<dbReference type="Gene3D" id="1.10.10.2520">
    <property type="entry name" value="Cell wall hydrolase SleB, domain 1"/>
    <property type="match status" value="1"/>
</dbReference>
<dbReference type="Pfam" id="PF07486">
    <property type="entry name" value="Hydrolase_2"/>
    <property type="match status" value="1"/>
</dbReference>
<feature type="compositionally biased region" description="Acidic residues" evidence="1">
    <location>
        <begin position="70"/>
        <end position="86"/>
    </location>
</feature>
<dbReference type="EMBL" id="BK015199">
    <property type="protein sequence ID" value="DAD95696.1"/>
    <property type="molecule type" value="Genomic_DNA"/>
</dbReference>